<keyword evidence="15" id="KW-1185">Reference proteome</keyword>
<dbReference type="SUPFAM" id="SSF64356">
    <property type="entry name" value="SNARE-like"/>
    <property type="match status" value="1"/>
</dbReference>
<evidence type="ECO:0000256" key="3">
    <source>
        <dbReference type="ARBA" id="ARBA00011775"/>
    </source>
</evidence>
<feature type="domain" description="AP complex mu/sigma subunit" evidence="13">
    <location>
        <begin position="11"/>
        <end position="156"/>
    </location>
</feature>
<comment type="subcellular location">
    <subcellularLocation>
        <location evidence="12">Cytoplasm</location>
    </subcellularLocation>
    <subcellularLocation>
        <location evidence="1 12">Golgi apparatus membrane</location>
        <topology evidence="1 12">Peripheral membrane protein</topology>
        <orientation evidence="1 12">Cytoplasmic side</orientation>
    </subcellularLocation>
    <subcellularLocation>
        <location evidence="12">Cytoplasmic vesicle</location>
        <location evidence="12">COPI-coated vesicle membrane</location>
        <topology evidence="12">Peripheral membrane protein</topology>
        <orientation evidence="12">Cytoplasmic side</orientation>
    </subcellularLocation>
</comment>
<dbReference type="AlphaFoldDB" id="A0A1E3QGU9"/>
<evidence type="ECO:0000256" key="1">
    <source>
        <dbReference type="ARBA" id="ARBA00004255"/>
    </source>
</evidence>
<dbReference type="Gene3D" id="3.30.450.60">
    <property type="match status" value="1"/>
</dbReference>
<comment type="similarity">
    <text evidence="2 12">Belongs to the adaptor complexes small subunit family.</text>
</comment>
<evidence type="ECO:0000313" key="14">
    <source>
        <dbReference type="EMBL" id="ODQ76674.1"/>
    </source>
</evidence>
<dbReference type="Proteomes" id="UP000094385">
    <property type="component" value="Unassembled WGS sequence"/>
</dbReference>
<dbReference type="FunFam" id="3.30.450.60:FF:000013">
    <property type="entry name" value="Coatomer subunit zeta"/>
    <property type="match status" value="1"/>
</dbReference>
<dbReference type="STRING" id="675824.A0A1E3QGU9"/>
<dbReference type="GO" id="GO:0006891">
    <property type="term" value="P:intra-Golgi vesicle-mediated transport"/>
    <property type="evidence" value="ECO:0007669"/>
    <property type="project" value="TreeGrafter"/>
</dbReference>
<organism evidence="14 15">
    <name type="scientific">Lipomyces starkeyi NRRL Y-11557</name>
    <dbReference type="NCBI Taxonomy" id="675824"/>
    <lineage>
        <taxon>Eukaryota</taxon>
        <taxon>Fungi</taxon>
        <taxon>Dikarya</taxon>
        <taxon>Ascomycota</taxon>
        <taxon>Saccharomycotina</taxon>
        <taxon>Lipomycetes</taxon>
        <taxon>Lipomycetales</taxon>
        <taxon>Lipomycetaceae</taxon>
        <taxon>Lipomyces</taxon>
    </lineage>
</organism>
<evidence type="ECO:0000256" key="10">
    <source>
        <dbReference type="ARBA" id="ARBA00023329"/>
    </source>
</evidence>
<dbReference type="EMBL" id="KV454289">
    <property type="protein sequence ID" value="ODQ76674.1"/>
    <property type="molecule type" value="Genomic_DNA"/>
</dbReference>
<name>A0A1E3QGU9_LIPST</name>
<sequence>MSQANVTLFTVDAVLILDNDSHRILTKYYQPPHPYPNNQYASQYPTIKEQRAFEKGLFDKTHKQGTDIILFDNHVVVYKEVVDVIIYVVGGLNENETMLYQVVLALRDSLEILLKHSLDKRTIIDNYDLVSLAVDETIDDGIILETDPTIISTRVSRPPAYDSSVKNLDLSEQGLMNAYQMAKEKLAERLKQAL</sequence>
<proteinExistence type="inferred from homology"/>
<dbReference type="InterPro" id="IPR022775">
    <property type="entry name" value="AP_mu_sigma_su"/>
</dbReference>
<dbReference type="GO" id="GO:0006890">
    <property type="term" value="P:retrograde vesicle-mediated transport, Golgi to endoplasmic reticulum"/>
    <property type="evidence" value="ECO:0007669"/>
    <property type="project" value="UniProtKB-UniRule"/>
</dbReference>
<comment type="subunit">
    <text evidence="3 12">Oligomeric complex that consists of at least the alpha, beta, beta', gamma, delta, epsilon and zeta subunits.</text>
</comment>
<evidence type="ECO:0000256" key="11">
    <source>
        <dbReference type="ARBA" id="ARBA00045555"/>
    </source>
</evidence>
<keyword evidence="4 12" id="KW-0813">Transport</keyword>
<dbReference type="CDD" id="cd14829">
    <property type="entry name" value="Zeta-COP"/>
    <property type="match status" value="1"/>
</dbReference>
<evidence type="ECO:0000256" key="6">
    <source>
        <dbReference type="ARBA" id="ARBA00022892"/>
    </source>
</evidence>
<accession>A0A1E3QGU9</accession>
<dbReference type="OrthoDB" id="10249988at2759"/>
<comment type="function">
    <text evidence="11">The coatomer is a cytosolic protein complex that binds to dilysine motifs and reversibly associates with Golgi non-clathrin-coated vesicles, which further mediate biosynthetic protein transport from the ER, via the Golgi up to the trans Golgi network. Coatomer complex is required for budding from Golgi membranes, and is essential for the retrograde Golgi-to-ER transport of dilysine-tagged proteins. The zeta subunit may be involved in regulating the coat assembly and, hence, the rate of biosynthetic protein transport due to its association-dissociation properties with the coatomer complex.</text>
</comment>
<dbReference type="PANTHER" id="PTHR11043:SF0">
    <property type="entry name" value="COATOMER SUBUNIT ZETA"/>
    <property type="match status" value="1"/>
</dbReference>
<evidence type="ECO:0000256" key="12">
    <source>
        <dbReference type="RuleBase" id="RU366053"/>
    </source>
</evidence>
<keyword evidence="10 12" id="KW-0968">Cytoplasmic vesicle</keyword>
<keyword evidence="9 12" id="KW-0472">Membrane</keyword>
<evidence type="ECO:0000256" key="9">
    <source>
        <dbReference type="ARBA" id="ARBA00023136"/>
    </source>
</evidence>
<dbReference type="GO" id="GO:0006886">
    <property type="term" value="P:intracellular protein transport"/>
    <property type="evidence" value="ECO:0007669"/>
    <property type="project" value="TreeGrafter"/>
</dbReference>
<evidence type="ECO:0000256" key="8">
    <source>
        <dbReference type="ARBA" id="ARBA00023034"/>
    </source>
</evidence>
<dbReference type="InterPro" id="IPR039652">
    <property type="entry name" value="Coatomer_zeta"/>
</dbReference>
<evidence type="ECO:0000259" key="13">
    <source>
        <dbReference type="Pfam" id="PF01217"/>
    </source>
</evidence>
<keyword evidence="8 12" id="KW-0333">Golgi apparatus</keyword>
<evidence type="ECO:0000256" key="2">
    <source>
        <dbReference type="ARBA" id="ARBA00006972"/>
    </source>
</evidence>
<dbReference type="GO" id="GO:0030126">
    <property type="term" value="C:COPI vesicle coat"/>
    <property type="evidence" value="ECO:0007669"/>
    <property type="project" value="UniProtKB-UniRule"/>
</dbReference>
<evidence type="ECO:0000256" key="7">
    <source>
        <dbReference type="ARBA" id="ARBA00022927"/>
    </source>
</evidence>
<dbReference type="Pfam" id="PF01217">
    <property type="entry name" value="Clat_adaptor_s"/>
    <property type="match status" value="1"/>
</dbReference>
<reference evidence="14 15" key="1">
    <citation type="journal article" date="2016" name="Proc. Natl. Acad. Sci. U.S.A.">
        <title>Comparative genomics of biotechnologically important yeasts.</title>
        <authorList>
            <person name="Riley R."/>
            <person name="Haridas S."/>
            <person name="Wolfe K.H."/>
            <person name="Lopes M.R."/>
            <person name="Hittinger C.T."/>
            <person name="Goeker M."/>
            <person name="Salamov A.A."/>
            <person name="Wisecaver J.H."/>
            <person name="Long T.M."/>
            <person name="Calvey C.H."/>
            <person name="Aerts A.L."/>
            <person name="Barry K.W."/>
            <person name="Choi C."/>
            <person name="Clum A."/>
            <person name="Coughlan A.Y."/>
            <person name="Deshpande S."/>
            <person name="Douglass A.P."/>
            <person name="Hanson S.J."/>
            <person name="Klenk H.-P."/>
            <person name="LaButti K.M."/>
            <person name="Lapidus A."/>
            <person name="Lindquist E.A."/>
            <person name="Lipzen A.M."/>
            <person name="Meier-Kolthoff J.P."/>
            <person name="Ohm R.A."/>
            <person name="Otillar R.P."/>
            <person name="Pangilinan J.L."/>
            <person name="Peng Y."/>
            <person name="Rokas A."/>
            <person name="Rosa C.A."/>
            <person name="Scheuner C."/>
            <person name="Sibirny A.A."/>
            <person name="Slot J.C."/>
            <person name="Stielow J.B."/>
            <person name="Sun H."/>
            <person name="Kurtzman C.P."/>
            <person name="Blackwell M."/>
            <person name="Grigoriev I.V."/>
            <person name="Jeffries T.W."/>
        </authorList>
    </citation>
    <scope>NUCLEOTIDE SEQUENCE [LARGE SCALE GENOMIC DNA]</scope>
    <source>
        <strain evidence="14 15">NRRL Y-11557</strain>
    </source>
</reference>
<gene>
    <name evidence="14" type="ORF">LIPSTDRAFT_581</name>
</gene>
<dbReference type="GO" id="GO:0000139">
    <property type="term" value="C:Golgi membrane"/>
    <property type="evidence" value="ECO:0007669"/>
    <property type="project" value="UniProtKB-SubCell"/>
</dbReference>
<dbReference type="PANTHER" id="PTHR11043">
    <property type="entry name" value="ZETA-COAT PROTEIN"/>
    <property type="match status" value="1"/>
</dbReference>
<evidence type="ECO:0000256" key="5">
    <source>
        <dbReference type="ARBA" id="ARBA00022490"/>
    </source>
</evidence>
<evidence type="ECO:0000256" key="4">
    <source>
        <dbReference type="ARBA" id="ARBA00022448"/>
    </source>
</evidence>
<protein>
    <recommendedName>
        <fullName evidence="12">Coatomer subunit zeta</fullName>
    </recommendedName>
</protein>
<keyword evidence="5 12" id="KW-0963">Cytoplasm</keyword>
<keyword evidence="6 12" id="KW-0931">ER-Golgi transport</keyword>
<evidence type="ECO:0000313" key="15">
    <source>
        <dbReference type="Proteomes" id="UP000094385"/>
    </source>
</evidence>
<keyword evidence="7 12" id="KW-0653">Protein transport</keyword>
<dbReference type="InterPro" id="IPR011012">
    <property type="entry name" value="Longin-like_dom_sf"/>
</dbReference>